<dbReference type="EMBL" id="AVOT02006740">
    <property type="protein sequence ID" value="MBW0482337.1"/>
    <property type="molecule type" value="Genomic_DNA"/>
</dbReference>
<proteinExistence type="predicted"/>
<evidence type="ECO:0000313" key="2">
    <source>
        <dbReference type="Proteomes" id="UP000765509"/>
    </source>
</evidence>
<sequence length="106" mass="11485">MAIAVKTQAMASGNHQGAPATFNKGVPLNIRETPGPAQWTQACKNQQWCIYGIMHHYAPFSLSNSMVKLLGVYYAISNQVPKAITISKEGFSSSLLKFMAATGRPL</sequence>
<reference evidence="1" key="1">
    <citation type="submission" date="2021-03" db="EMBL/GenBank/DDBJ databases">
        <title>Draft genome sequence of rust myrtle Austropuccinia psidii MF-1, a brazilian biotype.</title>
        <authorList>
            <person name="Quecine M.C."/>
            <person name="Pachon D.M.R."/>
            <person name="Bonatelli M.L."/>
            <person name="Correr F.H."/>
            <person name="Franceschini L.M."/>
            <person name="Leite T.F."/>
            <person name="Margarido G.R.A."/>
            <person name="Almeida C.A."/>
            <person name="Ferrarezi J.A."/>
            <person name="Labate C.A."/>
        </authorList>
    </citation>
    <scope>NUCLEOTIDE SEQUENCE</scope>
    <source>
        <strain evidence="1">MF-1</strain>
    </source>
</reference>
<comment type="caution">
    <text evidence="1">The sequence shown here is derived from an EMBL/GenBank/DDBJ whole genome shotgun (WGS) entry which is preliminary data.</text>
</comment>
<keyword evidence="2" id="KW-1185">Reference proteome</keyword>
<protein>
    <submittedName>
        <fullName evidence="1">Uncharacterized protein</fullName>
    </submittedName>
</protein>
<accession>A0A9Q3GWS6</accession>
<organism evidence="1 2">
    <name type="scientific">Austropuccinia psidii MF-1</name>
    <dbReference type="NCBI Taxonomy" id="1389203"/>
    <lineage>
        <taxon>Eukaryota</taxon>
        <taxon>Fungi</taxon>
        <taxon>Dikarya</taxon>
        <taxon>Basidiomycota</taxon>
        <taxon>Pucciniomycotina</taxon>
        <taxon>Pucciniomycetes</taxon>
        <taxon>Pucciniales</taxon>
        <taxon>Sphaerophragmiaceae</taxon>
        <taxon>Austropuccinia</taxon>
    </lineage>
</organism>
<dbReference type="AlphaFoldDB" id="A0A9Q3GWS6"/>
<name>A0A9Q3GWS6_9BASI</name>
<evidence type="ECO:0000313" key="1">
    <source>
        <dbReference type="EMBL" id="MBW0482337.1"/>
    </source>
</evidence>
<dbReference type="Proteomes" id="UP000765509">
    <property type="component" value="Unassembled WGS sequence"/>
</dbReference>
<gene>
    <name evidence="1" type="ORF">O181_022052</name>
</gene>